<sequence length="318" mass="34204">MKKGFFNLILLFPAMTAAETVLFDDFESDAGNWGTDDHSVLQSDGLLVVTDNGGAGATRAFSDFDTSVTLAVGEQIKFSAEVFFTSSGASVSRALTIGLSDGEGSAAYIGRLSAGGIAYGEGHYIDMQLDGTAPNLISDAVVLEVFEDVPSIRLNSSPNDGYSHTVSFTLARTGEGELLLTTSGEIGDGSFRTFSYLDNIAEDFTFSRVDIATFGNSNYDFNLDEVTVEYGPIPLEATMVSSLQYESATQRVTLRFADTGETTYTVESSADLDFSSGVTDYPLDGSEDVESYPGEIEFRFTDESASGDKHFWRVRSDS</sequence>
<keyword evidence="1" id="KW-0732">Signal</keyword>
<feature type="chain" id="PRO_5037956109" evidence="1">
    <location>
        <begin position="18"/>
        <end position="318"/>
    </location>
</feature>
<evidence type="ECO:0000256" key="1">
    <source>
        <dbReference type="SAM" id="SignalP"/>
    </source>
</evidence>
<comment type="caution">
    <text evidence="2">The sequence shown here is derived from an EMBL/GenBank/DDBJ whole genome shotgun (WGS) entry which is preliminary data.</text>
</comment>
<feature type="signal peptide" evidence="1">
    <location>
        <begin position="1"/>
        <end position="17"/>
    </location>
</feature>
<protein>
    <submittedName>
        <fullName evidence="2">Uncharacterized protein</fullName>
    </submittedName>
</protein>
<organism evidence="2 3">
    <name type="scientific">Roseibacillus ishigakijimensis</name>
    <dbReference type="NCBI Taxonomy" id="454146"/>
    <lineage>
        <taxon>Bacteria</taxon>
        <taxon>Pseudomonadati</taxon>
        <taxon>Verrucomicrobiota</taxon>
        <taxon>Verrucomicrobiia</taxon>
        <taxon>Verrucomicrobiales</taxon>
        <taxon>Verrucomicrobiaceae</taxon>
        <taxon>Roseibacillus</taxon>
    </lineage>
</organism>
<accession>A0A934VH65</accession>
<dbReference type="Proteomes" id="UP000604083">
    <property type="component" value="Unassembled WGS sequence"/>
</dbReference>
<gene>
    <name evidence="2" type="ORF">JIN78_06020</name>
</gene>
<dbReference type="EMBL" id="JAENIO010000011">
    <property type="protein sequence ID" value="MBK1833613.1"/>
    <property type="molecule type" value="Genomic_DNA"/>
</dbReference>
<proteinExistence type="predicted"/>
<dbReference type="AlphaFoldDB" id="A0A934VH65"/>
<keyword evidence="3" id="KW-1185">Reference proteome</keyword>
<name>A0A934VH65_9BACT</name>
<dbReference type="RefSeq" id="WP_200391048.1">
    <property type="nucleotide sequence ID" value="NZ_JAENIO010000011.1"/>
</dbReference>
<evidence type="ECO:0000313" key="2">
    <source>
        <dbReference type="EMBL" id="MBK1833613.1"/>
    </source>
</evidence>
<evidence type="ECO:0000313" key="3">
    <source>
        <dbReference type="Proteomes" id="UP000604083"/>
    </source>
</evidence>
<reference evidence="2" key="1">
    <citation type="submission" date="2021-01" db="EMBL/GenBank/DDBJ databases">
        <title>Modified the classification status of verrucomicrobia.</title>
        <authorList>
            <person name="Feng X."/>
        </authorList>
    </citation>
    <scope>NUCLEOTIDE SEQUENCE</scope>
    <source>
        <strain evidence="2">KCTC 12986</strain>
    </source>
</reference>